<sequence>MKRNLAVLASTKPPFVPPDDYHRFSSVVADREAEALVVRSPLYIKKHQLGVCIMRAFLSCSSLKKNEQKPQYQEAIILASETSSWVHQQARGKTFSWSHHFGGKREAEQQLEKQVAKKHR</sequence>
<reference evidence="1" key="1">
    <citation type="submission" date="2020-03" db="EMBL/GenBank/DDBJ databases">
        <title>Castanea mollissima Vanexum genome sequencing.</title>
        <authorList>
            <person name="Staton M."/>
        </authorList>
    </citation>
    <scope>NUCLEOTIDE SEQUENCE</scope>
    <source>
        <tissue evidence="1">Leaf</tissue>
    </source>
</reference>
<dbReference type="OrthoDB" id="1017486at2759"/>
<comment type="caution">
    <text evidence="1">The sequence shown here is derived from an EMBL/GenBank/DDBJ whole genome shotgun (WGS) entry which is preliminary data.</text>
</comment>
<accession>A0A8J4QT58</accession>
<gene>
    <name evidence="1" type="ORF">CMV_016912</name>
</gene>
<evidence type="ECO:0000313" key="2">
    <source>
        <dbReference type="Proteomes" id="UP000737018"/>
    </source>
</evidence>
<protein>
    <submittedName>
        <fullName evidence="1">Uncharacterized protein</fullName>
    </submittedName>
</protein>
<dbReference type="Proteomes" id="UP000737018">
    <property type="component" value="Unassembled WGS sequence"/>
</dbReference>
<evidence type="ECO:0000313" key="1">
    <source>
        <dbReference type="EMBL" id="KAF3958155.1"/>
    </source>
</evidence>
<dbReference type="AlphaFoldDB" id="A0A8J4QT58"/>
<keyword evidence="2" id="KW-1185">Reference proteome</keyword>
<dbReference type="EMBL" id="JRKL02002627">
    <property type="protein sequence ID" value="KAF3958155.1"/>
    <property type="molecule type" value="Genomic_DNA"/>
</dbReference>
<name>A0A8J4QT58_9ROSI</name>
<proteinExistence type="predicted"/>
<organism evidence="1 2">
    <name type="scientific">Castanea mollissima</name>
    <name type="common">Chinese chestnut</name>
    <dbReference type="NCBI Taxonomy" id="60419"/>
    <lineage>
        <taxon>Eukaryota</taxon>
        <taxon>Viridiplantae</taxon>
        <taxon>Streptophyta</taxon>
        <taxon>Embryophyta</taxon>
        <taxon>Tracheophyta</taxon>
        <taxon>Spermatophyta</taxon>
        <taxon>Magnoliopsida</taxon>
        <taxon>eudicotyledons</taxon>
        <taxon>Gunneridae</taxon>
        <taxon>Pentapetalae</taxon>
        <taxon>rosids</taxon>
        <taxon>fabids</taxon>
        <taxon>Fagales</taxon>
        <taxon>Fagaceae</taxon>
        <taxon>Castanea</taxon>
    </lineage>
</organism>